<comment type="caution">
    <text evidence="3">The sequence shown here is derived from an EMBL/GenBank/DDBJ whole genome shotgun (WGS) entry which is preliminary data.</text>
</comment>
<feature type="domain" description="Activator of Hsp90 ATPase homologue 1/2-like C-terminal" evidence="2">
    <location>
        <begin position="33"/>
        <end position="154"/>
    </location>
</feature>
<dbReference type="RefSeq" id="WP_243658852.1">
    <property type="nucleotide sequence ID" value="NZ_SLXQ01000002.1"/>
</dbReference>
<dbReference type="Pfam" id="PF08327">
    <property type="entry name" value="AHSA1"/>
    <property type="match status" value="1"/>
</dbReference>
<evidence type="ECO:0000313" key="3">
    <source>
        <dbReference type="EMBL" id="TCP55238.1"/>
    </source>
</evidence>
<proteinExistence type="inferred from homology"/>
<sequence>MTSGNEADDAGGARLTETADGRYELCFERRLAHPPEKVWRAITEWDQLRSWFPAVVEFDLRPGAPLRFGVTEEQVRRYGMPADHVAAGTMLRVEPPNLVEFSWAGEILRWELTADGAGGCVLVFRNIFDDRDIAAPAAAGWHAGLEVVIAQLDGMVIDWSPLDRADELGPEYTNLVPEPRR</sequence>
<dbReference type="Gene3D" id="3.30.530.20">
    <property type="match status" value="1"/>
</dbReference>
<evidence type="ECO:0000259" key="2">
    <source>
        <dbReference type="Pfam" id="PF08327"/>
    </source>
</evidence>
<protein>
    <submittedName>
        <fullName evidence="3">Uncharacterized protein YndB with AHSA1/START domain</fullName>
    </submittedName>
</protein>
<gene>
    <name evidence="3" type="ORF">EV191_102450</name>
</gene>
<dbReference type="Proteomes" id="UP000294911">
    <property type="component" value="Unassembled WGS sequence"/>
</dbReference>
<name>A0A4R2R179_9PSEU</name>
<reference evidence="3 4" key="1">
    <citation type="submission" date="2019-03" db="EMBL/GenBank/DDBJ databases">
        <title>Genomic Encyclopedia of Type Strains, Phase IV (KMG-IV): sequencing the most valuable type-strain genomes for metagenomic binning, comparative biology and taxonomic classification.</title>
        <authorList>
            <person name="Goeker M."/>
        </authorList>
    </citation>
    <scope>NUCLEOTIDE SEQUENCE [LARGE SCALE GENOMIC DNA]</scope>
    <source>
        <strain evidence="3 4">DSM 45765</strain>
    </source>
</reference>
<dbReference type="InterPro" id="IPR013538">
    <property type="entry name" value="ASHA1/2-like_C"/>
</dbReference>
<dbReference type="InterPro" id="IPR023393">
    <property type="entry name" value="START-like_dom_sf"/>
</dbReference>
<dbReference type="AlphaFoldDB" id="A0A4R2R179"/>
<keyword evidence="4" id="KW-1185">Reference proteome</keyword>
<organism evidence="3 4">
    <name type="scientific">Tamaricihabitans halophyticus</name>
    <dbReference type="NCBI Taxonomy" id="1262583"/>
    <lineage>
        <taxon>Bacteria</taxon>
        <taxon>Bacillati</taxon>
        <taxon>Actinomycetota</taxon>
        <taxon>Actinomycetes</taxon>
        <taxon>Pseudonocardiales</taxon>
        <taxon>Pseudonocardiaceae</taxon>
        <taxon>Tamaricihabitans</taxon>
    </lineage>
</organism>
<comment type="similarity">
    <text evidence="1">Belongs to the AHA1 family.</text>
</comment>
<dbReference type="SUPFAM" id="SSF55961">
    <property type="entry name" value="Bet v1-like"/>
    <property type="match status" value="1"/>
</dbReference>
<accession>A0A4R2R179</accession>
<evidence type="ECO:0000313" key="4">
    <source>
        <dbReference type="Proteomes" id="UP000294911"/>
    </source>
</evidence>
<evidence type="ECO:0000256" key="1">
    <source>
        <dbReference type="ARBA" id="ARBA00006817"/>
    </source>
</evidence>
<dbReference type="EMBL" id="SLXQ01000002">
    <property type="protein sequence ID" value="TCP55238.1"/>
    <property type="molecule type" value="Genomic_DNA"/>
</dbReference>